<reference evidence="6 7" key="1">
    <citation type="submission" date="2016-08" db="EMBL/GenBank/DDBJ databases">
        <title>Whole genome sequence of Mesorhizobium sp. strain UASWS1009 isolated from industrial sewage.</title>
        <authorList>
            <person name="Crovadore J."/>
            <person name="Calmin G."/>
            <person name="Chablais R."/>
            <person name="Cochard B."/>
            <person name="Lefort F."/>
        </authorList>
    </citation>
    <scope>NUCLEOTIDE SEQUENCE [LARGE SCALE GENOMIC DNA]</scope>
    <source>
        <strain evidence="6 7">UASWS1009</strain>
    </source>
</reference>
<dbReference type="InterPro" id="IPR023772">
    <property type="entry name" value="DNA-bd_HTH_TetR-type_CS"/>
</dbReference>
<proteinExistence type="predicted"/>
<dbReference type="Proteomes" id="UP000094412">
    <property type="component" value="Unassembled WGS sequence"/>
</dbReference>
<feature type="domain" description="HTH tetR-type" evidence="5">
    <location>
        <begin position="10"/>
        <end position="70"/>
    </location>
</feature>
<gene>
    <name evidence="6" type="ORF">QV13_09300</name>
</gene>
<dbReference type="GO" id="GO:0003700">
    <property type="term" value="F:DNA-binding transcription factor activity"/>
    <property type="evidence" value="ECO:0007669"/>
    <property type="project" value="TreeGrafter"/>
</dbReference>
<dbReference type="InterPro" id="IPR001647">
    <property type="entry name" value="HTH_TetR"/>
</dbReference>
<protein>
    <submittedName>
        <fullName evidence="6">TetR family transcriptional regulator</fullName>
    </submittedName>
</protein>
<dbReference type="PANTHER" id="PTHR30055:SF234">
    <property type="entry name" value="HTH-TYPE TRANSCRIPTIONAL REGULATOR BETI"/>
    <property type="match status" value="1"/>
</dbReference>
<dbReference type="EMBL" id="MDEO01000030">
    <property type="protein sequence ID" value="OCX19804.1"/>
    <property type="molecule type" value="Genomic_DNA"/>
</dbReference>
<dbReference type="RefSeq" id="WP_024923477.1">
    <property type="nucleotide sequence ID" value="NZ_MDEO01000030.1"/>
</dbReference>
<dbReference type="PRINTS" id="PR00455">
    <property type="entry name" value="HTHTETR"/>
</dbReference>
<keyword evidence="1" id="KW-0805">Transcription regulation</keyword>
<evidence type="ECO:0000256" key="3">
    <source>
        <dbReference type="ARBA" id="ARBA00023163"/>
    </source>
</evidence>
<evidence type="ECO:0000313" key="6">
    <source>
        <dbReference type="EMBL" id="OCX19804.1"/>
    </source>
</evidence>
<evidence type="ECO:0000256" key="1">
    <source>
        <dbReference type="ARBA" id="ARBA00023015"/>
    </source>
</evidence>
<evidence type="ECO:0000256" key="4">
    <source>
        <dbReference type="PROSITE-ProRule" id="PRU00335"/>
    </source>
</evidence>
<dbReference type="Gene3D" id="1.10.357.10">
    <property type="entry name" value="Tetracycline Repressor, domain 2"/>
    <property type="match status" value="1"/>
</dbReference>
<dbReference type="PANTHER" id="PTHR30055">
    <property type="entry name" value="HTH-TYPE TRANSCRIPTIONAL REGULATOR RUTR"/>
    <property type="match status" value="1"/>
</dbReference>
<dbReference type="InterPro" id="IPR009057">
    <property type="entry name" value="Homeodomain-like_sf"/>
</dbReference>
<dbReference type="SUPFAM" id="SSF46689">
    <property type="entry name" value="Homeodomain-like"/>
    <property type="match status" value="1"/>
</dbReference>
<dbReference type="PROSITE" id="PS50977">
    <property type="entry name" value="HTH_TETR_2"/>
    <property type="match status" value="1"/>
</dbReference>
<dbReference type="OrthoDB" id="7185252at2"/>
<dbReference type="AlphaFoldDB" id="A0A1C2DYH3"/>
<keyword evidence="3" id="KW-0804">Transcription</keyword>
<evidence type="ECO:0000259" key="5">
    <source>
        <dbReference type="PROSITE" id="PS50977"/>
    </source>
</evidence>
<organism evidence="6 7">
    <name type="scientific">Mesorhizobium hungaricum</name>
    <dbReference type="NCBI Taxonomy" id="1566387"/>
    <lineage>
        <taxon>Bacteria</taxon>
        <taxon>Pseudomonadati</taxon>
        <taxon>Pseudomonadota</taxon>
        <taxon>Alphaproteobacteria</taxon>
        <taxon>Hyphomicrobiales</taxon>
        <taxon>Phyllobacteriaceae</taxon>
        <taxon>Mesorhizobium</taxon>
    </lineage>
</organism>
<dbReference type="InterPro" id="IPR050109">
    <property type="entry name" value="HTH-type_TetR-like_transc_reg"/>
</dbReference>
<comment type="caution">
    <text evidence="6">The sequence shown here is derived from an EMBL/GenBank/DDBJ whole genome shotgun (WGS) entry which is preliminary data.</text>
</comment>
<name>A0A1C2DYH3_9HYPH</name>
<sequence>MRTVDPEKHAQKRAGILVAAAEEFAANGVDGTSTASICRRAGIGSGTLFHYFPTKRDIVHGLFGDAFERMVAIYEEAEAEKDPEAGFDRVLQCLFDDLANPLTPGLMAVALLQVGRDEEFARMVVEDEERARRTVTVLLRRMAERGTRLAFAPERAAAWVQHLFDASFLASGNTGFDAAEQTVELRALIGWLVGGGRRST</sequence>
<keyword evidence="2 4" id="KW-0238">DNA-binding</keyword>
<feature type="DNA-binding region" description="H-T-H motif" evidence="4">
    <location>
        <begin position="33"/>
        <end position="52"/>
    </location>
</feature>
<dbReference type="GO" id="GO:0000976">
    <property type="term" value="F:transcription cis-regulatory region binding"/>
    <property type="evidence" value="ECO:0007669"/>
    <property type="project" value="TreeGrafter"/>
</dbReference>
<accession>A0A1C2DYH3</accession>
<dbReference type="STRING" id="1566387.QV13_09300"/>
<keyword evidence="7" id="KW-1185">Reference proteome</keyword>
<dbReference type="Pfam" id="PF00440">
    <property type="entry name" value="TetR_N"/>
    <property type="match status" value="1"/>
</dbReference>
<evidence type="ECO:0000256" key="2">
    <source>
        <dbReference type="ARBA" id="ARBA00023125"/>
    </source>
</evidence>
<dbReference type="PROSITE" id="PS01081">
    <property type="entry name" value="HTH_TETR_1"/>
    <property type="match status" value="1"/>
</dbReference>
<evidence type="ECO:0000313" key="7">
    <source>
        <dbReference type="Proteomes" id="UP000094412"/>
    </source>
</evidence>